<dbReference type="GO" id="GO:0006313">
    <property type="term" value="P:DNA transposition"/>
    <property type="evidence" value="ECO:0007669"/>
    <property type="project" value="InterPro"/>
</dbReference>
<dbReference type="AlphaFoldDB" id="A6TNE8"/>
<evidence type="ECO:0000313" key="5">
    <source>
        <dbReference type="Proteomes" id="UP000001572"/>
    </source>
</evidence>
<keyword evidence="5" id="KW-1185">Reference proteome</keyword>
<dbReference type="InterPro" id="IPR002525">
    <property type="entry name" value="Transp_IS110-like_N"/>
</dbReference>
<dbReference type="HOGENOM" id="CLU_036902_11_0_9"/>
<feature type="domain" description="Transposase IS116/IS110/IS902 C-terminal" evidence="3">
    <location>
        <begin position="259"/>
        <end position="338"/>
    </location>
</feature>
<dbReference type="EMBL" id="CP000724">
    <property type="protein sequence ID" value="ABR47716.1"/>
    <property type="molecule type" value="Genomic_DNA"/>
</dbReference>
<dbReference type="Proteomes" id="UP000001572">
    <property type="component" value="Chromosome"/>
</dbReference>
<accession>A6TNE8</accession>
<feature type="region of interest" description="Disordered" evidence="1">
    <location>
        <begin position="294"/>
        <end position="314"/>
    </location>
</feature>
<reference evidence="5" key="1">
    <citation type="journal article" date="2016" name="Genome Announc.">
        <title>Complete genome sequence of Alkaliphilus metalliredigens strain QYMF, an alkaliphilic and metal-reducing bacterium isolated from borax-contaminated leachate ponds.</title>
        <authorList>
            <person name="Hwang C."/>
            <person name="Copeland A."/>
            <person name="Lucas S."/>
            <person name="Lapidus A."/>
            <person name="Barry K."/>
            <person name="Detter J.C."/>
            <person name="Glavina Del Rio T."/>
            <person name="Hammon N."/>
            <person name="Israni S."/>
            <person name="Dalin E."/>
            <person name="Tice H."/>
            <person name="Pitluck S."/>
            <person name="Chertkov O."/>
            <person name="Brettin T."/>
            <person name="Bruce D."/>
            <person name="Han C."/>
            <person name="Schmutz J."/>
            <person name="Larimer F."/>
            <person name="Land M.L."/>
            <person name="Hauser L."/>
            <person name="Kyrpides N."/>
            <person name="Mikhailova N."/>
            <person name="Ye Q."/>
            <person name="Zhou J."/>
            <person name="Richardson P."/>
            <person name="Fields M.W."/>
        </authorList>
    </citation>
    <scope>NUCLEOTIDE SEQUENCE [LARGE SCALE GENOMIC DNA]</scope>
    <source>
        <strain evidence="5">QYMF</strain>
    </source>
</reference>
<name>A6TNE8_ALKMQ</name>
<dbReference type="NCBIfam" id="NF033542">
    <property type="entry name" value="transpos_IS110"/>
    <property type="match status" value="1"/>
</dbReference>
<evidence type="ECO:0000313" key="4">
    <source>
        <dbReference type="EMBL" id="ABR47716.1"/>
    </source>
</evidence>
<proteinExistence type="predicted"/>
<dbReference type="GO" id="GO:0004803">
    <property type="term" value="F:transposase activity"/>
    <property type="evidence" value="ECO:0007669"/>
    <property type="project" value="InterPro"/>
</dbReference>
<dbReference type="PANTHER" id="PTHR33055">
    <property type="entry name" value="TRANSPOSASE FOR INSERTION SEQUENCE ELEMENT IS1111A"/>
    <property type="match status" value="1"/>
</dbReference>
<gene>
    <name evidence="4" type="ordered locus">Amet_1524</name>
</gene>
<dbReference type="eggNOG" id="COG3547">
    <property type="taxonomic scope" value="Bacteria"/>
</dbReference>
<feature type="compositionally biased region" description="Polar residues" evidence="1">
    <location>
        <begin position="294"/>
        <end position="305"/>
    </location>
</feature>
<protein>
    <submittedName>
        <fullName evidence="4">Transposase, IS111A/IS1328/IS1533</fullName>
    </submittedName>
</protein>
<feature type="domain" description="Transposase IS110-like N-terminal" evidence="2">
    <location>
        <begin position="9"/>
        <end position="157"/>
    </location>
</feature>
<dbReference type="Pfam" id="PF02371">
    <property type="entry name" value="Transposase_20"/>
    <property type="match status" value="1"/>
</dbReference>
<dbReference type="PANTHER" id="PTHR33055:SF15">
    <property type="entry name" value="TRANSPOSASE-RELATED"/>
    <property type="match status" value="1"/>
</dbReference>
<dbReference type="STRING" id="293826.Amet_1524"/>
<evidence type="ECO:0000259" key="2">
    <source>
        <dbReference type="Pfam" id="PF01548"/>
    </source>
</evidence>
<evidence type="ECO:0000256" key="1">
    <source>
        <dbReference type="SAM" id="MobiDB-lite"/>
    </source>
</evidence>
<dbReference type="InterPro" id="IPR003346">
    <property type="entry name" value="Transposase_20"/>
</dbReference>
<dbReference type="InterPro" id="IPR047650">
    <property type="entry name" value="Transpos_IS110"/>
</dbReference>
<sequence length="412" mass="47583">MDDLLEICCGLDVHEKVVVACVLNGELNKKPSKEIKSFETNTEGLLNLLDWLEEKKCSHVVMESTGVYWKPVWNILETGNFELILANARQIKSLPGRKTDIKDAEWIAQLLRSGLVNKSFVPEEPIRDLRDLTRYRKKLINNISAEKNRIHKILQDCNIKITSQITDIFGQTGREILRCVIEGKNIDKVELEKMLSSRGKWRLQKKVDEIEKSLRGKIREHHRRMIKCHYEHILFLEGQLKELEEKIDEQLKPYVREIELLKTVPGINDNAAGVIIAEIGVNMDQFPTDKHLSSWSGLSPGNNESAGKKKRSSIGKGNVHLKTILCECAWVASRTKNTRLSITYWKWVKRMGKKKANIALANLILRICYHMLKDGTIYEEVGDRYYNKKQIDREKKLITELKVKGYIVERAI</sequence>
<dbReference type="Pfam" id="PF01548">
    <property type="entry name" value="DEDD_Tnp_IS110"/>
    <property type="match status" value="1"/>
</dbReference>
<organism evidence="4 5">
    <name type="scientific">Alkaliphilus metalliredigens (strain QYMF)</name>
    <dbReference type="NCBI Taxonomy" id="293826"/>
    <lineage>
        <taxon>Bacteria</taxon>
        <taxon>Bacillati</taxon>
        <taxon>Bacillota</taxon>
        <taxon>Clostridia</taxon>
        <taxon>Peptostreptococcales</taxon>
        <taxon>Natronincolaceae</taxon>
        <taxon>Alkaliphilus</taxon>
    </lineage>
</organism>
<dbReference type="GO" id="GO:0003677">
    <property type="term" value="F:DNA binding"/>
    <property type="evidence" value="ECO:0007669"/>
    <property type="project" value="InterPro"/>
</dbReference>
<dbReference type="KEGG" id="amt:Amet_1524"/>
<evidence type="ECO:0000259" key="3">
    <source>
        <dbReference type="Pfam" id="PF02371"/>
    </source>
</evidence>